<comment type="caution">
    <text evidence="1">The sequence shown here is derived from an EMBL/GenBank/DDBJ whole genome shotgun (WGS) entry which is preliminary data.</text>
</comment>
<dbReference type="Proteomes" id="UP001501442">
    <property type="component" value="Unassembled WGS sequence"/>
</dbReference>
<sequence>MIRRRHPTCDLGARVEAELVQDVANVALDGAFGYEQTRADLFVGQALSQESRDIGLALPEYSGAPMI</sequence>
<dbReference type="EMBL" id="BAABHK010000002">
    <property type="protein sequence ID" value="GAA4622743.1"/>
    <property type="molecule type" value="Genomic_DNA"/>
</dbReference>
<accession>A0ABP8U307</accession>
<organism evidence="1 2">
    <name type="scientific">Actinoallomurus vinaceus</name>
    <dbReference type="NCBI Taxonomy" id="1080074"/>
    <lineage>
        <taxon>Bacteria</taxon>
        <taxon>Bacillati</taxon>
        <taxon>Actinomycetota</taxon>
        <taxon>Actinomycetes</taxon>
        <taxon>Streptosporangiales</taxon>
        <taxon>Thermomonosporaceae</taxon>
        <taxon>Actinoallomurus</taxon>
    </lineage>
</organism>
<keyword evidence="2" id="KW-1185">Reference proteome</keyword>
<name>A0ABP8U307_9ACTN</name>
<reference evidence="2" key="1">
    <citation type="journal article" date="2019" name="Int. J. Syst. Evol. Microbiol.">
        <title>The Global Catalogue of Microorganisms (GCM) 10K type strain sequencing project: providing services to taxonomists for standard genome sequencing and annotation.</title>
        <authorList>
            <consortium name="The Broad Institute Genomics Platform"/>
            <consortium name="The Broad Institute Genome Sequencing Center for Infectious Disease"/>
            <person name="Wu L."/>
            <person name="Ma J."/>
        </authorList>
    </citation>
    <scope>NUCLEOTIDE SEQUENCE [LARGE SCALE GENOMIC DNA]</scope>
    <source>
        <strain evidence="2">JCM 17939</strain>
    </source>
</reference>
<gene>
    <name evidence="1" type="ORF">GCM10023196_016150</name>
</gene>
<evidence type="ECO:0000313" key="1">
    <source>
        <dbReference type="EMBL" id="GAA4622743.1"/>
    </source>
</evidence>
<evidence type="ECO:0000313" key="2">
    <source>
        <dbReference type="Proteomes" id="UP001501442"/>
    </source>
</evidence>
<proteinExistence type="predicted"/>
<protein>
    <submittedName>
        <fullName evidence="1">Uncharacterized protein</fullName>
    </submittedName>
</protein>